<evidence type="ECO:0000256" key="1">
    <source>
        <dbReference type="ARBA" id="ARBA00004651"/>
    </source>
</evidence>
<feature type="compositionally biased region" description="Polar residues" evidence="9">
    <location>
        <begin position="171"/>
        <end position="187"/>
    </location>
</feature>
<evidence type="ECO:0000256" key="2">
    <source>
        <dbReference type="ARBA" id="ARBA00009671"/>
    </source>
</evidence>
<keyword evidence="13" id="KW-1185">Reference proteome</keyword>
<dbReference type="PANTHER" id="PTHR12308">
    <property type="entry name" value="ANOCTAMIN"/>
    <property type="match status" value="1"/>
</dbReference>
<feature type="region of interest" description="Disordered" evidence="9">
    <location>
        <begin position="1"/>
        <end position="41"/>
    </location>
</feature>
<feature type="compositionally biased region" description="Polar residues" evidence="9">
    <location>
        <begin position="314"/>
        <end position="327"/>
    </location>
</feature>
<evidence type="ECO:0000256" key="9">
    <source>
        <dbReference type="SAM" id="MobiDB-lite"/>
    </source>
</evidence>
<dbReference type="Proteomes" id="UP000801492">
    <property type="component" value="Unassembled WGS sequence"/>
</dbReference>
<dbReference type="AlphaFoldDB" id="A0A8K0DF03"/>
<evidence type="ECO:0000259" key="10">
    <source>
        <dbReference type="Pfam" id="PF04547"/>
    </source>
</evidence>
<proteinExistence type="inferred from homology"/>
<comment type="caution">
    <text evidence="12">The sequence shown here is derived from an EMBL/GenBank/DDBJ whole genome shotgun (WGS) entry which is preliminary data.</text>
</comment>
<dbReference type="Pfam" id="PF04547">
    <property type="entry name" value="Anoctamin"/>
    <property type="match status" value="1"/>
</dbReference>
<feature type="compositionally biased region" description="Basic and acidic residues" evidence="9">
    <location>
        <begin position="436"/>
        <end position="446"/>
    </location>
</feature>
<feature type="transmembrane region" description="Helical" evidence="8">
    <location>
        <begin position="739"/>
        <end position="758"/>
    </location>
</feature>
<dbReference type="GO" id="GO:0005886">
    <property type="term" value="C:plasma membrane"/>
    <property type="evidence" value="ECO:0007669"/>
    <property type="project" value="UniProtKB-SubCell"/>
</dbReference>
<feature type="non-terminal residue" evidence="12">
    <location>
        <position position="1"/>
    </location>
</feature>
<evidence type="ECO:0000259" key="11">
    <source>
        <dbReference type="Pfam" id="PF16178"/>
    </source>
</evidence>
<evidence type="ECO:0000256" key="5">
    <source>
        <dbReference type="ARBA" id="ARBA00022989"/>
    </source>
</evidence>
<dbReference type="PANTHER" id="PTHR12308:SF84">
    <property type="entry name" value="ANOCTAMIN"/>
    <property type="match status" value="1"/>
</dbReference>
<dbReference type="GO" id="GO:0046983">
    <property type="term" value="F:protein dimerization activity"/>
    <property type="evidence" value="ECO:0007669"/>
    <property type="project" value="InterPro"/>
</dbReference>
<keyword evidence="6 8" id="KW-0472">Membrane</keyword>
<evidence type="ECO:0000313" key="12">
    <source>
        <dbReference type="EMBL" id="KAF2902974.1"/>
    </source>
</evidence>
<feature type="domain" description="Anoctamin dimerisation" evidence="11">
    <location>
        <begin position="552"/>
        <end position="646"/>
    </location>
</feature>
<evidence type="ECO:0000256" key="3">
    <source>
        <dbReference type="ARBA" id="ARBA00022475"/>
    </source>
</evidence>
<protein>
    <recommendedName>
        <fullName evidence="8">Anoctamin</fullName>
    </recommendedName>
</protein>
<feature type="compositionally biased region" description="Polar residues" evidence="9">
    <location>
        <begin position="10"/>
        <end position="35"/>
    </location>
</feature>
<organism evidence="12 13">
    <name type="scientific">Ignelater luminosus</name>
    <name type="common">Cucubano</name>
    <name type="synonym">Pyrophorus luminosus</name>
    <dbReference type="NCBI Taxonomy" id="2038154"/>
    <lineage>
        <taxon>Eukaryota</taxon>
        <taxon>Metazoa</taxon>
        <taxon>Ecdysozoa</taxon>
        <taxon>Arthropoda</taxon>
        <taxon>Hexapoda</taxon>
        <taxon>Insecta</taxon>
        <taxon>Pterygota</taxon>
        <taxon>Neoptera</taxon>
        <taxon>Endopterygota</taxon>
        <taxon>Coleoptera</taxon>
        <taxon>Polyphaga</taxon>
        <taxon>Elateriformia</taxon>
        <taxon>Elateroidea</taxon>
        <taxon>Elateridae</taxon>
        <taxon>Agrypninae</taxon>
        <taxon>Pyrophorini</taxon>
        <taxon>Ignelater</taxon>
    </lineage>
</organism>
<comment type="caution">
    <text evidence="8">Lacks conserved residue(s) required for the propagation of feature annotation.</text>
</comment>
<feature type="region of interest" description="Disordered" evidence="9">
    <location>
        <begin position="131"/>
        <end position="359"/>
    </location>
</feature>
<feature type="region of interest" description="Disordered" evidence="9">
    <location>
        <begin position="412"/>
        <end position="458"/>
    </location>
</feature>
<evidence type="ECO:0000313" key="13">
    <source>
        <dbReference type="Proteomes" id="UP000801492"/>
    </source>
</evidence>
<keyword evidence="4 8" id="KW-0812">Transmembrane</keyword>
<feature type="domain" description="Anoctamin transmembrane" evidence="10">
    <location>
        <begin position="649"/>
        <end position="930"/>
    </location>
</feature>
<keyword evidence="5 8" id="KW-1133">Transmembrane helix</keyword>
<dbReference type="OrthoDB" id="296386at2759"/>
<feature type="transmembrane region" description="Helical" evidence="8">
    <location>
        <begin position="657"/>
        <end position="686"/>
    </location>
</feature>
<dbReference type="InterPro" id="IPR032394">
    <property type="entry name" value="Anoct_dimer"/>
</dbReference>
<feature type="compositionally biased region" description="Low complexity" evidence="9">
    <location>
        <begin position="251"/>
        <end position="260"/>
    </location>
</feature>
<reference evidence="12" key="1">
    <citation type="submission" date="2019-08" db="EMBL/GenBank/DDBJ databases">
        <title>The genome of the North American firefly Photinus pyralis.</title>
        <authorList>
            <consortium name="Photinus pyralis genome working group"/>
            <person name="Fallon T.R."/>
            <person name="Sander Lower S.E."/>
            <person name="Weng J.-K."/>
        </authorList>
    </citation>
    <scope>NUCLEOTIDE SEQUENCE</scope>
    <source>
        <strain evidence="12">TRF0915ILg1</strain>
        <tissue evidence="12">Whole body</tissue>
    </source>
</reference>
<feature type="transmembrane region" description="Helical" evidence="8">
    <location>
        <begin position="864"/>
        <end position="889"/>
    </location>
</feature>
<dbReference type="InterPro" id="IPR007632">
    <property type="entry name" value="Anoctamin"/>
</dbReference>
<dbReference type="GO" id="GO:0005254">
    <property type="term" value="F:chloride channel activity"/>
    <property type="evidence" value="ECO:0007669"/>
    <property type="project" value="TreeGrafter"/>
</dbReference>
<keyword evidence="3" id="KW-1003">Cell membrane</keyword>
<evidence type="ECO:0000256" key="7">
    <source>
        <dbReference type="ARBA" id="ARBA00023180"/>
    </source>
</evidence>
<sequence>MDNTLDKSDLGTSTNQGDAQSNYFTKTSRNQSLPKSSLPAVICSSERRSPQVRFDVPDYYPSTDREEQVEIEVSTIDLEPKGSKNSSSECSNNSVQTLVINIDHTIGSSCPIICASSSEVYFNVTFGNAEEDTVSSQRNDYKTRPSKRVQQEVDNVSPEQRLQVQDDFETRNSSAYSSVRSPTTIERPSTGRPLEQDDRIRSISPHVESQPTTDKQRYIRERQSHSKQTPSSEREYSFTEDESPPHKSHYSSRSPPSSSARHSKYPPSHSSQMETDTFSKQYPRSISTYSPETSPSRRREPSYTSSPPPKGQSPFPTSYPRQTQTLPSPKRHLPDPSHYQKPPSPKRKPFYTSEPSQTETKSFPQMLLAYLPTSDQIQSFFQRLRSYLSSLFSRIETKKLLSHIPCLPTNNKTSLPSSKQKSHLPLNAGGRSIRRPINEQQREHSVPPDNQTFKSDKVEDDPVNRYNYVIVYSIENNSVPVQMQYLLTSLEQSGLELKSVRGEQNDRLMFVLLHLPVTILLRDVRKQRIPLSFMLETEYPQGPSFVHWITTCFAKREKQSKEEASPQFVTNAEKIMFIHKKVNRVQFTAEPEDYGIEEMIRRGLIKAAYPMHDMDTPPESSEPLSERQILIASWGKLSQYAHVQPLKLVNRYFGPEVAFYFAWMGYLACFLIPVALLCIIVFLFALPGMNDSNKSVVDQVCNTDGYMCPLCKNHEHCDFSIAKDSCFYGKLNYVFDNVAGYWVLHFVAIWAIIFVIYWKRAQNELNIEWYLYRTDTDHYLRSGFLKQLRILRIPPPSKGEPRMPFWLRCILRMLSMTAMMILILIIWKTVLAIGQIRISLMHNLAARLRKQHGANISLVSYGSYYSNITCSIISGVIIIAFSKILTFVVRWLTLLENPRTDKEYSISYINKLFILECLNNYGVAIHLTFLR</sequence>
<name>A0A8K0DF03_IGNLU</name>
<accession>A0A8K0DF03</accession>
<keyword evidence="7" id="KW-0325">Glycoprotein</keyword>
<evidence type="ECO:0000256" key="6">
    <source>
        <dbReference type="ARBA" id="ARBA00023136"/>
    </source>
</evidence>
<comment type="similarity">
    <text evidence="2 8">Belongs to the anoctamin family.</text>
</comment>
<comment type="subcellular location">
    <subcellularLocation>
        <location evidence="1">Cell membrane</location>
        <topology evidence="1">Multi-pass membrane protein</topology>
    </subcellularLocation>
    <subcellularLocation>
        <location evidence="8">Membrane</location>
        <topology evidence="8">Multi-pass membrane protein</topology>
    </subcellularLocation>
</comment>
<feature type="compositionally biased region" description="Polar residues" evidence="9">
    <location>
        <begin position="268"/>
        <end position="294"/>
    </location>
</feature>
<dbReference type="EMBL" id="VTPC01001129">
    <property type="protein sequence ID" value="KAF2902974.1"/>
    <property type="molecule type" value="Genomic_DNA"/>
</dbReference>
<evidence type="ECO:0000256" key="4">
    <source>
        <dbReference type="ARBA" id="ARBA00022692"/>
    </source>
</evidence>
<evidence type="ECO:0000256" key="8">
    <source>
        <dbReference type="RuleBase" id="RU280814"/>
    </source>
</evidence>
<feature type="compositionally biased region" description="Basic and acidic residues" evidence="9">
    <location>
        <begin position="214"/>
        <end position="224"/>
    </location>
</feature>
<dbReference type="Pfam" id="PF16178">
    <property type="entry name" value="Anoct_dimer"/>
    <property type="match status" value="1"/>
</dbReference>
<feature type="compositionally biased region" description="Polar residues" evidence="9">
    <location>
        <begin position="152"/>
        <end position="163"/>
    </location>
</feature>
<gene>
    <name evidence="12" type="ORF">ILUMI_03201</name>
</gene>
<dbReference type="InterPro" id="IPR049452">
    <property type="entry name" value="Anoctamin_TM"/>
</dbReference>